<evidence type="ECO:0000313" key="2">
    <source>
        <dbReference type="EMBL" id="KRZ28285.1"/>
    </source>
</evidence>
<keyword evidence="3" id="KW-1185">Reference proteome</keyword>
<evidence type="ECO:0000313" key="1">
    <source>
        <dbReference type="EMBL" id="KRZ21454.1"/>
    </source>
</evidence>
<proteinExistence type="predicted"/>
<gene>
    <name evidence="1" type="ORF">T4B_1358</name>
    <name evidence="2" type="ORF">T4C_1250</name>
</gene>
<name>A0A0V1IFC8_TRIPS</name>
<comment type="caution">
    <text evidence="1">The sequence shown here is derived from an EMBL/GenBank/DDBJ whole genome shotgun (WGS) entry which is preliminary data.</text>
</comment>
<sequence length="95" mass="10814">MSHHISNPNQICRIEQYNKALSLIGQRKRSEKKLLPLVFSAAAFRIVKRKIKKQARLFSIDNKNGSTFCASSEHQSRRKLVVECEVLCSKSGNIV</sequence>
<dbReference type="EMBL" id="JYDS01000204">
    <property type="protein sequence ID" value="KRZ21454.1"/>
    <property type="molecule type" value="Genomic_DNA"/>
</dbReference>
<dbReference type="EMBL" id="JYDV01000155">
    <property type="protein sequence ID" value="KRZ28285.1"/>
    <property type="molecule type" value="Genomic_DNA"/>
</dbReference>
<reference evidence="3 4" key="1">
    <citation type="submission" date="2015-01" db="EMBL/GenBank/DDBJ databases">
        <title>Evolution of Trichinella species and genotypes.</title>
        <authorList>
            <person name="Korhonen P.K."/>
            <person name="Edoardo P."/>
            <person name="Giuseppe L.R."/>
            <person name="Gasser R.B."/>
        </authorList>
    </citation>
    <scope>NUCLEOTIDE SEQUENCE [LARGE SCALE GENOMIC DNA]</scope>
    <source>
        <strain evidence="2">ISS176</strain>
        <strain evidence="1">ISS588</strain>
    </source>
</reference>
<evidence type="ECO:0000313" key="4">
    <source>
        <dbReference type="Proteomes" id="UP000054826"/>
    </source>
</evidence>
<accession>A0A0V1IFC8</accession>
<protein>
    <submittedName>
        <fullName evidence="1">Uncharacterized protein</fullName>
    </submittedName>
</protein>
<dbReference type="AlphaFoldDB" id="A0A0V1IFC8"/>
<dbReference type="Proteomes" id="UP000054805">
    <property type="component" value="Unassembled WGS sequence"/>
</dbReference>
<organism evidence="1 3">
    <name type="scientific">Trichinella pseudospiralis</name>
    <name type="common">Parasitic roundworm</name>
    <dbReference type="NCBI Taxonomy" id="6337"/>
    <lineage>
        <taxon>Eukaryota</taxon>
        <taxon>Metazoa</taxon>
        <taxon>Ecdysozoa</taxon>
        <taxon>Nematoda</taxon>
        <taxon>Enoplea</taxon>
        <taxon>Dorylaimia</taxon>
        <taxon>Trichinellida</taxon>
        <taxon>Trichinellidae</taxon>
        <taxon>Trichinella</taxon>
    </lineage>
</organism>
<evidence type="ECO:0000313" key="3">
    <source>
        <dbReference type="Proteomes" id="UP000054805"/>
    </source>
</evidence>
<dbReference type="Proteomes" id="UP000054826">
    <property type="component" value="Unassembled WGS sequence"/>
</dbReference>